<dbReference type="RefSeq" id="WP_413280723.1">
    <property type="nucleotide sequence ID" value="NZ_JBHFNT010000249.1"/>
</dbReference>
<protein>
    <submittedName>
        <fullName evidence="3">Type II toxin-antitoxin system PemK/MazF family toxin</fullName>
    </submittedName>
</protein>
<evidence type="ECO:0000313" key="4">
    <source>
        <dbReference type="Proteomes" id="UP001576780"/>
    </source>
</evidence>
<accession>A0ABV4WTJ8</accession>
<dbReference type="Proteomes" id="UP001576780">
    <property type="component" value="Unassembled WGS sequence"/>
</dbReference>
<evidence type="ECO:0000256" key="1">
    <source>
        <dbReference type="ARBA" id="ARBA00007521"/>
    </source>
</evidence>
<keyword evidence="4" id="KW-1185">Reference proteome</keyword>
<dbReference type="InterPro" id="IPR003477">
    <property type="entry name" value="PemK-like"/>
</dbReference>
<dbReference type="Gene3D" id="2.30.30.110">
    <property type="match status" value="1"/>
</dbReference>
<reference evidence="3 4" key="1">
    <citation type="submission" date="2024-09" db="EMBL/GenBank/DDBJ databases">
        <title>Floridaenema gen nov. (Aerosakkonemataceae, Aerosakkonematales ord. nov., Cyanobacteria) from benthic tropical and subtropical fresh waters, with the description of four new species.</title>
        <authorList>
            <person name="Moretto J.A."/>
            <person name="Berthold D.E."/>
            <person name="Lefler F.W."/>
            <person name="Huang I.-S."/>
            <person name="Laughinghouse H. IV."/>
        </authorList>
    </citation>
    <scope>NUCLEOTIDE SEQUENCE [LARGE SCALE GENOMIC DNA]</scope>
    <source>
        <strain evidence="3 4">BLCC-F167</strain>
    </source>
</reference>
<comment type="caution">
    <text evidence="3">The sequence shown here is derived from an EMBL/GenBank/DDBJ whole genome shotgun (WGS) entry which is preliminary data.</text>
</comment>
<proteinExistence type="inferred from homology"/>
<organism evidence="3 4">
    <name type="scientific">Floridaenema evergladense BLCC-F167</name>
    <dbReference type="NCBI Taxonomy" id="3153639"/>
    <lineage>
        <taxon>Bacteria</taxon>
        <taxon>Bacillati</taxon>
        <taxon>Cyanobacteriota</taxon>
        <taxon>Cyanophyceae</taxon>
        <taxon>Oscillatoriophycideae</taxon>
        <taxon>Aerosakkonematales</taxon>
        <taxon>Aerosakkonemataceae</taxon>
        <taxon>Floridanema</taxon>
        <taxon>Floridanema evergladense</taxon>
    </lineage>
</organism>
<evidence type="ECO:0000313" key="3">
    <source>
        <dbReference type="EMBL" id="MFB2838408.1"/>
    </source>
</evidence>
<keyword evidence="2" id="KW-1277">Toxin-antitoxin system</keyword>
<gene>
    <name evidence="3" type="ORF">ACE1CA_28270</name>
</gene>
<dbReference type="Pfam" id="PF02452">
    <property type="entry name" value="PemK_toxin"/>
    <property type="match status" value="1"/>
</dbReference>
<comment type="similarity">
    <text evidence="1">Belongs to the PemK/MazF family.</text>
</comment>
<dbReference type="InterPro" id="IPR011067">
    <property type="entry name" value="Plasmid_toxin/cell-grow_inhib"/>
</dbReference>
<evidence type="ECO:0000256" key="2">
    <source>
        <dbReference type="ARBA" id="ARBA00022649"/>
    </source>
</evidence>
<dbReference type="SUPFAM" id="SSF50118">
    <property type="entry name" value="Cell growth inhibitor/plasmid maintenance toxic component"/>
    <property type="match status" value="1"/>
</dbReference>
<name>A0ABV4WTJ8_9CYAN</name>
<dbReference type="EMBL" id="JBHFNT010000249">
    <property type="protein sequence ID" value="MFB2838408.1"/>
    <property type="molecule type" value="Genomic_DNA"/>
</dbReference>
<sequence length="116" mass="13128">MTKPNPTEIWLVRFPFSDLTSTKLRPALVLAVHREEFIILGIFSKVPVDQLRDTWVLIDENNPKFSQTGLKKQSLIRADKIATVSESIFQKQLGILPTDIQILVQEALKKALGIAF</sequence>